<accession>U1SFZ8</accession>
<gene>
    <name evidence="1" type="ORF">HMPREF9244_01640</name>
</gene>
<dbReference type="AlphaFoldDB" id="U1SFZ8"/>
<name>U1SFZ8_9BIFI</name>
<evidence type="ECO:0000313" key="1">
    <source>
        <dbReference type="EMBL" id="ERH29577.1"/>
    </source>
</evidence>
<sequence length="79" mass="9278">MQQFYSVILRLSIHDVYCPVGNRRLCFIERFKNGWSEQGFANAQATSDEAHIHRQNSSKSNNFNLIKTVHYIKNHNPTR</sequence>
<keyword evidence="2" id="KW-1185">Reference proteome</keyword>
<dbReference type="STRING" id="419015.HMPREF3214_00297"/>
<evidence type="ECO:0000313" key="2">
    <source>
        <dbReference type="Proteomes" id="UP000016519"/>
    </source>
</evidence>
<organism evidence="1 2">
    <name type="scientific">Alloscardovia omnicolens F0580</name>
    <dbReference type="NCBI Taxonomy" id="1321816"/>
    <lineage>
        <taxon>Bacteria</taxon>
        <taxon>Bacillati</taxon>
        <taxon>Actinomycetota</taxon>
        <taxon>Actinomycetes</taxon>
        <taxon>Bifidobacteriales</taxon>
        <taxon>Bifidobacteriaceae</taxon>
        <taxon>Alloscardovia</taxon>
    </lineage>
</organism>
<dbReference type="EMBL" id="AWSI01000043">
    <property type="protein sequence ID" value="ERH29577.1"/>
    <property type="molecule type" value="Genomic_DNA"/>
</dbReference>
<protein>
    <submittedName>
        <fullName evidence="1">Uncharacterized protein</fullName>
    </submittedName>
</protein>
<dbReference type="HOGENOM" id="CLU_2598283_0_0_11"/>
<comment type="caution">
    <text evidence="1">The sequence shown here is derived from an EMBL/GenBank/DDBJ whole genome shotgun (WGS) entry which is preliminary data.</text>
</comment>
<reference evidence="1 2" key="1">
    <citation type="submission" date="2013-08" db="EMBL/GenBank/DDBJ databases">
        <authorList>
            <person name="Weinstock G."/>
            <person name="Sodergren E."/>
            <person name="Wylie T."/>
            <person name="Fulton L."/>
            <person name="Fulton R."/>
            <person name="Fronick C."/>
            <person name="O'Laughlin M."/>
            <person name="Godfrey J."/>
            <person name="Miner T."/>
            <person name="Herter B."/>
            <person name="Appelbaum E."/>
            <person name="Cordes M."/>
            <person name="Lek S."/>
            <person name="Wollam A."/>
            <person name="Pepin K.H."/>
            <person name="Palsikar V.B."/>
            <person name="Mitreva M."/>
            <person name="Wilson R.K."/>
        </authorList>
    </citation>
    <scope>NUCLEOTIDE SEQUENCE [LARGE SCALE GENOMIC DNA]</scope>
    <source>
        <strain evidence="1 2">F0580</strain>
    </source>
</reference>
<dbReference type="Proteomes" id="UP000016519">
    <property type="component" value="Unassembled WGS sequence"/>
</dbReference>
<proteinExistence type="predicted"/>